<dbReference type="RefSeq" id="WP_073186411.1">
    <property type="nucleotide sequence ID" value="NZ_FQZG01000013.1"/>
</dbReference>
<proteinExistence type="predicted"/>
<keyword evidence="2" id="KW-1185">Reference proteome</keyword>
<dbReference type="AlphaFoldDB" id="A0A1M6DLU4"/>
<reference evidence="1 2" key="1">
    <citation type="submission" date="2016-11" db="EMBL/GenBank/DDBJ databases">
        <authorList>
            <person name="Jaros S."/>
            <person name="Januszkiewicz K."/>
            <person name="Wedrychowicz H."/>
        </authorList>
    </citation>
    <scope>NUCLEOTIDE SEQUENCE [LARGE SCALE GENOMIC DNA]</scope>
    <source>
        <strain evidence="1 2">DSM 12906</strain>
    </source>
</reference>
<dbReference type="EMBL" id="FQZG01000013">
    <property type="protein sequence ID" value="SHI74172.1"/>
    <property type="molecule type" value="Genomic_DNA"/>
</dbReference>
<accession>A0A1M6DLU4</accession>
<organism evidence="1 2">
    <name type="scientific">Tessaracoccus bendigoensis DSM 12906</name>
    <dbReference type="NCBI Taxonomy" id="1123357"/>
    <lineage>
        <taxon>Bacteria</taxon>
        <taxon>Bacillati</taxon>
        <taxon>Actinomycetota</taxon>
        <taxon>Actinomycetes</taxon>
        <taxon>Propionibacteriales</taxon>
        <taxon>Propionibacteriaceae</taxon>
        <taxon>Tessaracoccus</taxon>
    </lineage>
</organism>
<sequence>MNPIALMLSLMGKVLEKLNNPSPRPAQVPKTELKLAETHQQLQSAVNGAFQADLAAFHRFAAPLLLIPNLVSVLGSIELWARTTHQGHLEILNQQSQAINALEGDMVASLEHLHDREAAWKPVRDALEEVPELIETLKRIPGWSGNASVNYGTASDGQASASTNLANSVPSMPSAIDRVIQGNKSVALRLNSELKRSAEIVAAASGAPWMFPRTRATGPALAKAAQMIDAAVGGDMASGFAARINDEANEVLDGIDPWPTTA</sequence>
<evidence type="ECO:0000313" key="2">
    <source>
        <dbReference type="Proteomes" id="UP000184512"/>
    </source>
</evidence>
<dbReference type="OrthoDB" id="3731284at2"/>
<dbReference type="STRING" id="1123357.SAMN02745244_00964"/>
<name>A0A1M6DLU4_9ACTN</name>
<protein>
    <submittedName>
        <fullName evidence="1">Uncharacterized protein</fullName>
    </submittedName>
</protein>
<dbReference type="Proteomes" id="UP000184512">
    <property type="component" value="Unassembled WGS sequence"/>
</dbReference>
<gene>
    <name evidence="1" type="ORF">SAMN02745244_00964</name>
</gene>
<evidence type="ECO:0000313" key="1">
    <source>
        <dbReference type="EMBL" id="SHI74172.1"/>
    </source>
</evidence>